<dbReference type="InterPro" id="IPR018152">
    <property type="entry name" value="SOD_Cu/Zn_BS"/>
</dbReference>
<evidence type="ECO:0000313" key="7">
    <source>
        <dbReference type="Proteomes" id="UP001597493"/>
    </source>
</evidence>
<evidence type="ECO:0000256" key="1">
    <source>
        <dbReference type="ARBA" id="ARBA00010457"/>
    </source>
</evidence>
<sequence>MKKLVMLACFGAAAWTLGGANITAAAESGEKTPSVSVNIINAKGETVGTAELTERQDGVHIHVAVENLPPGTHGIHFHETGKCDPPAFKTAGEHFNPTGKHHGFKNPQGFHAGDLPNLEIAPSGKANVEIVSSHVTLEKGKPNSLLKEGGTALVIHAKADDYATDPAGNSGDRIACGAIQ</sequence>
<dbReference type="PROSITE" id="PS00332">
    <property type="entry name" value="SOD_CU_ZN_2"/>
    <property type="match status" value="1"/>
</dbReference>
<dbReference type="RefSeq" id="WP_379275095.1">
    <property type="nucleotide sequence ID" value="NZ_JBHUGT010000012.1"/>
</dbReference>
<dbReference type="InterPro" id="IPR024134">
    <property type="entry name" value="SOD_Cu/Zn_/chaperone"/>
</dbReference>
<dbReference type="EC" id="1.15.1.1" evidence="3"/>
<dbReference type="SUPFAM" id="SSF49329">
    <property type="entry name" value="Cu,Zn superoxide dismutase-like"/>
    <property type="match status" value="1"/>
</dbReference>
<keyword evidence="3" id="KW-0862">Zinc</keyword>
<dbReference type="Pfam" id="PF00080">
    <property type="entry name" value="Sod_Cu"/>
    <property type="match status" value="1"/>
</dbReference>
<dbReference type="InterPro" id="IPR036423">
    <property type="entry name" value="SOD-like_Cu/Zn_dom_sf"/>
</dbReference>
<accession>A0ABW5QZF1</accession>
<comment type="cofactor">
    <cofactor evidence="3">
        <name>Zn(2+)</name>
        <dbReference type="ChEBI" id="CHEBI:29105"/>
    </cofactor>
    <text evidence="3">Binds 1 zinc ion per subunit.</text>
</comment>
<dbReference type="EMBL" id="JBHUMY010000016">
    <property type="protein sequence ID" value="MFD2661797.1"/>
    <property type="molecule type" value="Genomic_DNA"/>
</dbReference>
<feature type="domain" description="Superoxide dismutase copper/zinc binding" evidence="5">
    <location>
        <begin position="48"/>
        <end position="179"/>
    </location>
</feature>
<dbReference type="PANTHER" id="PTHR10003">
    <property type="entry name" value="SUPEROXIDE DISMUTASE CU-ZN -RELATED"/>
    <property type="match status" value="1"/>
</dbReference>
<keyword evidence="3" id="KW-0560">Oxidoreductase</keyword>
<reference evidence="7" key="1">
    <citation type="journal article" date="2019" name="Int. J. Syst. Evol. Microbiol.">
        <title>The Global Catalogue of Microorganisms (GCM) 10K type strain sequencing project: providing services to taxonomists for standard genome sequencing and annotation.</title>
        <authorList>
            <consortium name="The Broad Institute Genomics Platform"/>
            <consortium name="The Broad Institute Genome Sequencing Center for Infectious Disease"/>
            <person name="Wu L."/>
            <person name="Ma J."/>
        </authorList>
    </citation>
    <scope>NUCLEOTIDE SEQUENCE [LARGE SCALE GENOMIC DNA]</scope>
    <source>
        <strain evidence="7">TISTR 1827</strain>
    </source>
</reference>
<gene>
    <name evidence="6" type="ORF">ACFSW5_16200</name>
</gene>
<proteinExistence type="inferred from homology"/>
<dbReference type="Proteomes" id="UP001597493">
    <property type="component" value="Unassembled WGS sequence"/>
</dbReference>
<dbReference type="InterPro" id="IPR001424">
    <property type="entry name" value="SOD_Cu_Zn_dom"/>
</dbReference>
<keyword evidence="4" id="KW-0732">Signal</keyword>
<comment type="caution">
    <text evidence="6">The sequence shown here is derived from an EMBL/GenBank/DDBJ whole genome shotgun (WGS) entry which is preliminary data.</text>
</comment>
<comment type="catalytic activity">
    <reaction evidence="3">
        <text>2 superoxide + 2 H(+) = H2O2 + O2</text>
        <dbReference type="Rhea" id="RHEA:20696"/>
        <dbReference type="ChEBI" id="CHEBI:15378"/>
        <dbReference type="ChEBI" id="CHEBI:15379"/>
        <dbReference type="ChEBI" id="CHEBI:16240"/>
        <dbReference type="ChEBI" id="CHEBI:18421"/>
        <dbReference type="EC" id="1.15.1.1"/>
    </reaction>
</comment>
<feature type="chain" id="PRO_5046008788" description="Superoxide dismutase [Cu-Zn]" evidence="4">
    <location>
        <begin position="20"/>
        <end position="180"/>
    </location>
</feature>
<keyword evidence="3" id="KW-0479">Metal-binding</keyword>
<evidence type="ECO:0000259" key="5">
    <source>
        <dbReference type="Pfam" id="PF00080"/>
    </source>
</evidence>
<dbReference type="CDD" id="cd00305">
    <property type="entry name" value="Cu-Zn_Superoxide_Dismutase"/>
    <property type="match status" value="1"/>
</dbReference>
<protein>
    <recommendedName>
        <fullName evidence="3">Superoxide dismutase [Cu-Zn]</fullName>
        <ecNumber evidence="3">1.15.1.1</ecNumber>
    </recommendedName>
</protein>
<keyword evidence="3" id="KW-0186">Copper</keyword>
<dbReference type="Gene3D" id="2.60.40.200">
    <property type="entry name" value="Superoxide dismutase, copper/zinc binding domain"/>
    <property type="match status" value="1"/>
</dbReference>
<feature type="signal peptide" evidence="4">
    <location>
        <begin position="1"/>
        <end position="19"/>
    </location>
</feature>
<evidence type="ECO:0000256" key="3">
    <source>
        <dbReference type="RuleBase" id="RU000393"/>
    </source>
</evidence>
<evidence type="ECO:0000313" key="6">
    <source>
        <dbReference type="EMBL" id="MFD2661797.1"/>
    </source>
</evidence>
<name>A0ABW5QZF1_9BACL</name>
<organism evidence="6 7">
    <name type="scientific">Paenibacillus thailandensis</name>
    <dbReference type="NCBI Taxonomy" id="393250"/>
    <lineage>
        <taxon>Bacteria</taxon>
        <taxon>Bacillati</taxon>
        <taxon>Bacillota</taxon>
        <taxon>Bacilli</taxon>
        <taxon>Bacillales</taxon>
        <taxon>Paenibacillaceae</taxon>
        <taxon>Paenibacillus</taxon>
    </lineage>
</organism>
<comment type="cofactor">
    <cofactor evidence="3">
        <name>Cu cation</name>
        <dbReference type="ChEBI" id="CHEBI:23378"/>
    </cofactor>
    <text evidence="3">Binds 1 copper ion per subunit.</text>
</comment>
<evidence type="ECO:0000256" key="4">
    <source>
        <dbReference type="SAM" id="SignalP"/>
    </source>
</evidence>
<comment type="similarity">
    <text evidence="1 3">Belongs to the Cu-Zn superoxide dismutase family.</text>
</comment>
<keyword evidence="7" id="KW-1185">Reference proteome</keyword>
<evidence type="ECO:0000256" key="2">
    <source>
        <dbReference type="ARBA" id="ARBA00024900"/>
    </source>
</evidence>
<comment type="function">
    <text evidence="2">Destroys radicals which are normally produced within the cells and which are toxic to biological systems. May play a role in favoring mycobacterial survival in phagocytes.</text>
</comment>